<dbReference type="AlphaFoldDB" id="A0AAE1AQR4"/>
<accession>A0AAE1AQR4</accession>
<dbReference type="EMBL" id="JAWDGP010001384">
    <property type="protein sequence ID" value="KAK3792203.1"/>
    <property type="molecule type" value="Genomic_DNA"/>
</dbReference>
<gene>
    <name evidence="2" type="ORF">RRG08_018782</name>
</gene>
<sequence>MCGESTTPVPRQCSLVHNKTQPRSMHAGFSPQNVNAHCGSYGRRRVGEQQRLYRLPARPPCLLHAVAMAAGVGCPATVTALYLRSIKRGNF</sequence>
<keyword evidence="3" id="KW-1185">Reference proteome</keyword>
<proteinExistence type="predicted"/>
<name>A0AAE1AQR4_9GAST</name>
<feature type="transmembrane region" description="Helical" evidence="1">
    <location>
        <begin position="62"/>
        <end position="83"/>
    </location>
</feature>
<keyword evidence="1" id="KW-0812">Transmembrane</keyword>
<reference evidence="2" key="1">
    <citation type="journal article" date="2023" name="G3 (Bethesda)">
        <title>A reference genome for the long-term kleptoplast-retaining sea slug Elysia crispata morphotype clarki.</title>
        <authorList>
            <person name="Eastman K.E."/>
            <person name="Pendleton A.L."/>
            <person name="Shaikh M.A."/>
            <person name="Suttiyut T."/>
            <person name="Ogas R."/>
            <person name="Tomko P."/>
            <person name="Gavelis G."/>
            <person name="Widhalm J.R."/>
            <person name="Wisecaver J.H."/>
        </authorList>
    </citation>
    <scope>NUCLEOTIDE SEQUENCE</scope>
    <source>
        <strain evidence="2">ECLA1</strain>
    </source>
</reference>
<protein>
    <submittedName>
        <fullName evidence="2">Uncharacterized protein</fullName>
    </submittedName>
</protein>
<dbReference type="Proteomes" id="UP001283361">
    <property type="component" value="Unassembled WGS sequence"/>
</dbReference>
<evidence type="ECO:0000313" key="2">
    <source>
        <dbReference type="EMBL" id="KAK3792203.1"/>
    </source>
</evidence>
<comment type="caution">
    <text evidence="2">The sequence shown here is derived from an EMBL/GenBank/DDBJ whole genome shotgun (WGS) entry which is preliminary data.</text>
</comment>
<organism evidence="2 3">
    <name type="scientific">Elysia crispata</name>
    <name type="common">lettuce slug</name>
    <dbReference type="NCBI Taxonomy" id="231223"/>
    <lineage>
        <taxon>Eukaryota</taxon>
        <taxon>Metazoa</taxon>
        <taxon>Spiralia</taxon>
        <taxon>Lophotrochozoa</taxon>
        <taxon>Mollusca</taxon>
        <taxon>Gastropoda</taxon>
        <taxon>Heterobranchia</taxon>
        <taxon>Euthyneura</taxon>
        <taxon>Panpulmonata</taxon>
        <taxon>Sacoglossa</taxon>
        <taxon>Placobranchoidea</taxon>
        <taxon>Plakobranchidae</taxon>
        <taxon>Elysia</taxon>
    </lineage>
</organism>
<evidence type="ECO:0000313" key="3">
    <source>
        <dbReference type="Proteomes" id="UP001283361"/>
    </source>
</evidence>
<evidence type="ECO:0000256" key="1">
    <source>
        <dbReference type="SAM" id="Phobius"/>
    </source>
</evidence>
<keyword evidence="1" id="KW-0472">Membrane</keyword>
<keyword evidence="1" id="KW-1133">Transmembrane helix</keyword>